<keyword evidence="3" id="KW-1185">Reference proteome</keyword>
<organism evidence="1 4">
    <name type="scientific">Yersinia pekkanenii</name>
    <dbReference type="NCBI Taxonomy" id="1288385"/>
    <lineage>
        <taxon>Bacteria</taxon>
        <taxon>Pseudomonadati</taxon>
        <taxon>Pseudomonadota</taxon>
        <taxon>Gammaproteobacteria</taxon>
        <taxon>Enterobacterales</taxon>
        <taxon>Yersiniaceae</taxon>
        <taxon>Yersinia</taxon>
    </lineage>
</organism>
<reference evidence="2 3" key="3">
    <citation type="submission" date="2015-03" db="EMBL/GenBank/DDBJ databases">
        <authorList>
            <consortium name="Pathogen Informatics"/>
            <person name="Murphy D."/>
        </authorList>
    </citation>
    <scope>NUCLEOTIDE SEQUENCE [LARGE SCALE GENOMIC DNA]</scope>
    <source>
        <strain evidence="2">Type strain: CIP110230</strain>
        <strain evidence="3">type strain: CIP110230</strain>
    </source>
</reference>
<evidence type="ECO:0000313" key="4">
    <source>
        <dbReference type="Proteomes" id="UP000045840"/>
    </source>
</evidence>
<sequence>MANKNALELASIFDDIANLLDAAERLRIHGGDGEHIAAEITSFVMGLAATGASKTHEANHE</sequence>
<protein>
    <submittedName>
        <fullName evidence="1">Uncharacterized protein</fullName>
    </submittedName>
</protein>
<dbReference type="Proteomes" id="UP000044625">
    <property type="component" value="Unassembled WGS sequence"/>
</dbReference>
<name>A0A0T9RSP7_9GAMM</name>
<dbReference type="EMBL" id="CWJL01000225">
    <property type="protein sequence ID" value="CRY69857.1"/>
    <property type="molecule type" value="Genomic_DNA"/>
</dbReference>
<accession>A0A0T9RSP7</accession>
<dbReference type="EMBL" id="CQAZ01000184">
    <property type="protein sequence ID" value="CNI81939.1"/>
    <property type="molecule type" value="Genomic_DNA"/>
</dbReference>
<reference evidence="4" key="2">
    <citation type="submission" date="2015-03" db="EMBL/GenBank/DDBJ databases">
        <authorList>
            <consortium name="Pathogen Informatics"/>
        </authorList>
    </citation>
    <scope>NUCLEOTIDE SEQUENCE [LARGE SCALE GENOMIC DNA]</scope>
    <source>
        <strain evidence="4">A125KOH2</strain>
    </source>
</reference>
<evidence type="ECO:0000313" key="1">
    <source>
        <dbReference type="EMBL" id="CNI81939.1"/>
    </source>
</evidence>
<gene>
    <name evidence="1" type="ORF">ERS008529_04930</name>
    <name evidence="2" type="ORF">ERS137968_05018</name>
</gene>
<evidence type="ECO:0000313" key="2">
    <source>
        <dbReference type="EMBL" id="CRY69857.1"/>
    </source>
</evidence>
<dbReference type="Proteomes" id="UP000045840">
    <property type="component" value="Unassembled WGS sequence"/>
</dbReference>
<proteinExistence type="predicted"/>
<evidence type="ECO:0000313" key="3">
    <source>
        <dbReference type="Proteomes" id="UP000044625"/>
    </source>
</evidence>
<dbReference type="AlphaFoldDB" id="A0A0T9RSP7"/>
<dbReference type="RefSeq" id="WP_049615663.1">
    <property type="nucleotide sequence ID" value="NZ_CAWMMU010000225.1"/>
</dbReference>
<reference evidence="1" key="1">
    <citation type="submission" date="2015-03" db="EMBL/GenBank/DDBJ databases">
        <authorList>
            <person name="Murphy D."/>
        </authorList>
    </citation>
    <scope>NUCLEOTIDE SEQUENCE [LARGE SCALE GENOMIC DNA]</scope>
    <source>
        <strain evidence="1">A125KOH2</strain>
    </source>
</reference>